<evidence type="ECO:0000259" key="2">
    <source>
        <dbReference type="Pfam" id="PF07059"/>
    </source>
</evidence>
<evidence type="ECO:0000313" key="3">
    <source>
        <dbReference type="EnsemblPlants" id="cds.evm.model.10.927"/>
    </source>
</evidence>
<dbReference type="EnsemblPlants" id="evm.model.10.927">
    <property type="protein sequence ID" value="cds.evm.model.10.927"/>
    <property type="gene ID" value="evm.TU.10.927"/>
</dbReference>
<organism evidence="3 4">
    <name type="scientific">Cannabis sativa</name>
    <name type="common">Hemp</name>
    <name type="synonym">Marijuana</name>
    <dbReference type="NCBI Taxonomy" id="3483"/>
    <lineage>
        <taxon>Eukaryota</taxon>
        <taxon>Viridiplantae</taxon>
        <taxon>Streptophyta</taxon>
        <taxon>Embryophyta</taxon>
        <taxon>Tracheophyta</taxon>
        <taxon>Spermatophyta</taxon>
        <taxon>Magnoliopsida</taxon>
        <taxon>eudicotyledons</taxon>
        <taxon>Gunneridae</taxon>
        <taxon>Pentapetalae</taxon>
        <taxon>rosids</taxon>
        <taxon>fabids</taxon>
        <taxon>Rosales</taxon>
        <taxon>Cannabaceae</taxon>
        <taxon>Cannabis</taxon>
    </lineage>
</organism>
<dbReference type="Pfam" id="PF07059">
    <property type="entry name" value="EDR2_C"/>
    <property type="match status" value="1"/>
</dbReference>
<dbReference type="Gramene" id="evm.model.10.927">
    <property type="protein sequence ID" value="cds.evm.model.10.927"/>
    <property type="gene ID" value="evm.TU.10.927"/>
</dbReference>
<proteinExistence type="predicted"/>
<dbReference type="OrthoDB" id="9970435at2759"/>
<feature type="domain" description="Protein ENHANCED DISEASE RESISTANCE 2 C-terminal" evidence="2">
    <location>
        <begin position="249"/>
        <end position="490"/>
    </location>
</feature>
<name>A0A803QR00_CANSA</name>
<keyword evidence="4" id="KW-1185">Reference proteome</keyword>
<evidence type="ECO:0000313" key="4">
    <source>
        <dbReference type="Proteomes" id="UP000596661"/>
    </source>
</evidence>
<dbReference type="PANTHER" id="PTHR31558:SF40">
    <property type="entry name" value="EXPRESSED PROTEIN"/>
    <property type="match status" value="1"/>
</dbReference>
<protein>
    <recommendedName>
        <fullName evidence="2">Protein ENHANCED DISEASE RESISTANCE 2 C-terminal domain-containing protein</fullName>
    </recommendedName>
</protein>
<dbReference type="InterPro" id="IPR009769">
    <property type="entry name" value="EDR2_C"/>
</dbReference>
<dbReference type="Proteomes" id="UP000596661">
    <property type="component" value="Unassembled WGS sequence"/>
</dbReference>
<dbReference type="EMBL" id="UZAU01000814">
    <property type="status" value="NOT_ANNOTATED_CDS"/>
    <property type="molecule type" value="Genomic_DNA"/>
</dbReference>
<dbReference type="AlphaFoldDB" id="A0A803QR00"/>
<reference evidence="3" key="1">
    <citation type="submission" date="2021-03" db="UniProtKB">
        <authorList>
            <consortium name="EnsemblPlants"/>
        </authorList>
    </citation>
    <scope>IDENTIFICATION</scope>
</reference>
<dbReference type="PANTHER" id="PTHR31558">
    <property type="entry name" value="CW14 PROTEIN"/>
    <property type="match status" value="1"/>
</dbReference>
<sequence>MGACVSKSNRRIVASRNGCRRSSGKRRGIISTCIPDVPIRRVSDAGNRVRDFDVSELVHLGFKKGGATTTRKRSEVSNMKIHLAQLQWNHAQVDPNGGVCQEEAWFDSVSILDSDSDDDFSSVHGDGFPLAANPIGSIPNTQLVQYESASCYVDSGCKYEEFYESYLKIDGATTTQYNNDKSTYQPLSSSPQHPQRKQQSTLIMLSYKRKSADGNEKTEFCAAEKLLYRPRAGLRIPCSTGDKPVPGCWSAISPSVFKLRGENYFRDKQKQSASGFSPYVPFGVDLFICPRKINHIAQHLELPSVKANDKVPSLLIVNIQLPTYPTTMLLGDCNGEGMSLVLYFKVSENFDKEISSTFQDSIRRFLEDETEKVKGFARESIVPFRERLKILAGVVNPEELQLGSAERKLINAYNDKPVLSRPQHSFFKGPNYFEIDLDIHRFSYISRRGLESFRDRLKNGILDLGLTIQAQKQEELPEKVLCCVRLNKIEFINHGQIPTLVTIDD</sequence>
<dbReference type="OMA" id="INHIARY"/>
<accession>A0A803QR00</accession>
<feature type="region of interest" description="Disordered" evidence="1">
    <location>
        <begin position="180"/>
        <end position="199"/>
    </location>
</feature>
<evidence type="ECO:0000256" key="1">
    <source>
        <dbReference type="SAM" id="MobiDB-lite"/>
    </source>
</evidence>